<organism evidence="2">
    <name type="scientific">marine sediment metagenome</name>
    <dbReference type="NCBI Taxonomy" id="412755"/>
    <lineage>
        <taxon>unclassified sequences</taxon>
        <taxon>metagenomes</taxon>
        <taxon>ecological metagenomes</taxon>
    </lineage>
</organism>
<evidence type="ECO:0000259" key="1">
    <source>
        <dbReference type="Pfam" id="PF01261"/>
    </source>
</evidence>
<dbReference type="Pfam" id="PF01261">
    <property type="entry name" value="AP_endonuc_2"/>
    <property type="match status" value="1"/>
</dbReference>
<dbReference type="PANTHER" id="PTHR12110">
    <property type="entry name" value="HYDROXYPYRUVATE ISOMERASE"/>
    <property type="match status" value="1"/>
</dbReference>
<dbReference type="Gene3D" id="3.20.20.150">
    <property type="entry name" value="Divalent-metal-dependent TIM barrel enzymes"/>
    <property type="match status" value="1"/>
</dbReference>
<feature type="non-terminal residue" evidence="2">
    <location>
        <position position="242"/>
    </location>
</feature>
<dbReference type="SUPFAM" id="SSF51658">
    <property type="entry name" value="Xylose isomerase-like"/>
    <property type="match status" value="1"/>
</dbReference>
<name>X0W474_9ZZZZ</name>
<reference evidence="2" key="1">
    <citation type="journal article" date="2014" name="Front. Microbiol.">
        <title>High frequency of phylogenetically diverse reductive dehalogenase-homologous genes in deep subseafloor sedimentary metagenomes.</title>
        <authorList>
            <person name="Kawai M."/>
            <person name="Futagami T."/>
            <person name="Toyoda A."/>
            <person name="Takaki Y."/>
            <person name="Nishi S."/>
            <person name="Hori S."/>
            <person name="Arai W."/>
            <person name="Tsubouchi T."/>
            <person name="Morono Y."/>
            <person name="Uchiyama I."/>
            <person name="Ito T."/>
            <person name="Fujiyama A."/>
            <person name="Inagaki F."/>
            <person name="Takami H."/>
        </authorList>
    </citation>
    <scope>NUCLEOTIDE SEQUENCE</scope>
    <source>
        <strain evidence="2">Expedition CK06-06</strain>
    </source>
</reference>
<proteinExistence type="predicted"/>
<sequence length="242" mass="26227">MSKPDIGVDVDDFRLPTKESLRKAADLAFRTVELATVAGDVAPSNLSSSGRRHLFRYVDGLGLRLAALVGDMPRLRLTDAHTVDERVERTCRILDLAADLNVPLVTASTGALTHPETGEPSVEAVSALRRIGEYADLRGIAYALRPSYDSGERIVRVLDELRCPSIRVCLDPAAMVMTGANPLSRIEQFVEQVALLHARDSTAGLAERTGHETRLGEGEVDLVGVLAVLDAAEYRGKGEFRP</sequence>
<dbReference type="PANTHER" id="PTHR12110:SF41">
    <property type="entry name" value="INOSOSE DEHYDRATASE"/>
    <property type="match status" value="1"/>
</dbReference>
<gene>
    <name evidence="2" type="ORF">S01H1_47005</name>
</gene>
<accession>X0W474</accession>
<dbReference type="InterPro" id="IPR013022">
    <property type="entry name" value="Xyl_isomerase-like_TIM-brl"/>
</dbReference>
<feature type="domain" description="Xylose isomerase-like TIM barrel" evidence="1">
    <location>
        <begin position="21"/>
        <end position="236"/>
    </location>
</feature>
<dbReference type="InterPro" id="IPR050312">
    <property type="entry name" value="IolE/XylAMocC-like"/>
</dbReference>
<dbReference type="EMBL" id="BARS01030118">
    <property type="protein sequence ID" value="GAG18117.1"/>
    <property type="molecule type" value="Genomic_DNA"/>
</dbReference>
<dbReference type="AlphaFoldDB" id="X0W474"/>
<comment type="caution">
    <text evidence="2">The sequence shown here is derived from an EMBL/GenBank/DDBJ whole genome shotgun (WGS) entry which is preliminary data.</text>
</comment>
<protein>
    <recommendedName>
        <fullName evidence="1">Xylose isomerase-like TIM barrel domain-containing protein</fullName>
    </recommendedName>
</protein>
<dbReference type="InterPro" id="IPR036237">
    <property type="entry name" value="Xyl_isomerase-like_sf"/>
</dbReference>
<evidence type="ECO:0000313" key="2">
    <source>
        <dbReference type="EMBL" id="GAG18117.1"/>
    </source>
</evidence>